<dbReference type="Proteomes" id="UP000295197">
    <property type="component" value="Unassembled WGS sequence"/>
</dbReference>
<dbReference type="NCBIfam" id="TIGR01200">
    <property type="entry name" value="GLPGLI"/>
    <property type="match status" value="1"/>
</dbReference>
<accession>A0A4V2VUL7</accession>
<sequence>MKYLYIVVALVLGVFFKAEAQYAMFAESGVVSYDKTMYMKNIVRKQYVEKSDERSRPFFQAMIPNLPENAVLKKELRFKGDETVFGPVKQELDMKLKQTIMQLALDFEATTFSNLKTKEFQRYNDIVGQKIIIKDSVKNIKWKITDEYREIAGYNCRRANGITPDSIYVVGYYAVEIPIDGGPESINGLPGLILGLVVPSQHVSYFATKVEISNAVVLDKKLLDNQKIKRMTRAEMEKQFVEAMGNFMNVETVKYIMKLALL</sequence>
<protein>
    <submittedName>
        <fullName evidence="1">GLPGLI family protein</fullName>
    </submittedName>
</protein>
<organism evidence="1 2">
    <name type="scientific">Sphingobacterium alimentarium</name>
    <dbReference type="NCBI Taxonomy" id="797292"/>
    <lineage>
        <taxon>Bacteria</taxon>
        <taxon>Pseudomonadati</taxon>
        <taxon>Bacteroidota</taxon>
        <taxon>Sphingobacteriia</taxon>
        <taxon>Sphingobacteriales</taxon>
        <taxon>Sphingobacteriaceae</taxon>
        <taxon>Sphingobacterium</taxon>
    </lineage>
</organism>
<name>A0A4V2VUL7_9SPHI</name>
<evidence type="ECO:0000313" key="1">
    <source>
        <dbReference type="EMBL" id="TCV20406.1"/>
    </source>
</evidence>
<keyword evidence="2" id="KW-1185">Reference proteome</keyword>
<evidence type="ECO:0000313" key="2">
    <source>
        <dbReference type="Proteomes" id="UP000295197"/>
    </source>
</evidence>
<comment type="caution">
    <text evidence="1">The sequence shown here is derived from an EMBL/GenBank/DDBJ whole genome shotgun (WGS) entry which is preliminary data.</text>
</comment>
<reference evidence="1 2" key="1">
    <citation type="submission" date="2019-03" db="EMBL/GenBank/DDBJ databases">
        <title>Genomic Encyclopedia of Type Strains, Phase IV (KMG-IV): sequencing the most valuable type-strain genomes for metagenomic binning, comparative biology and taxonomic classification.</title>
        <authorList>
            <person name="Goeker M."/>
        </authorList>
    </citation>
    <scope>NUCLEOTIDE SEQUENCE [LARGE SCALE GENOMIC DNA]</scope>
    <source>
        <strain evidence="1 2">DSM 22362</strain>
    </source>
</reference>
<gene>
    <name evidence="1" type="ORF">EDC17_1002119</name>
</gene>
<dbReference type="Pfam" id="PF09697">
    <property type="entry name" value="Porph_ging"/>
    <property type="match status" value="1"/>
</dbReference>
<proteinExistence type="predicted"/>
<dbReference type="InterPro" id="IPR005901">
    <property type="entry name" value="GLPGLI"/>
</dbReference>
<dbReference type="EMBL" id="SMBZ01000002">
    <property type="protein sequence ID" value="TCV20406.1"/>
    <property type="molecule type" value="Genomic_DNA"/>
</dbReference>
<dbReference type="AlphaFoldDB" id="A0A4V2VUL7"/>
<dbReference type="RefSeq" id="WP_132776210.1">
    <property type="nucleotide sequence ID" value="NZ_SMBZ01000002.1"/>
</dbReference>
<dbReference type="OrthoDB" id="1440774at2"/>